<dbReference type="Proteomes" id="UP000095038">
    <property type="component" value="Unassembled WGS sequence"/>
</dbReference>
<keyword evidence="8" id="KW-1185">Reference proteome</keyword>
<evidence type="ECO:0000313" key="8">
    <source>
        <dbReference type="Proteomes" id="UP000095038"/>
    </source>
</evidence>
<dbReference type="GO" id="GO:0008330">
    <property type="term" value="F:protein tyrosine/threonine phosphatase activity"/>
    <property type="evidence" value="ECO:0007669"/>
    <property type="project" value="TreeGrafter"/>
</dbReference>
<dbReference type="InterPro" id="IPR016130">
    <property type="entry name" value="Tyr_Pase_AS"/>
</dbReference>
<dbReference type="GO" id="GO:0005634">
    <property type="term" value="C:nucleus"/>
    <property type="evidence" value="ECO:0007669"/>
    <property type="project" value="TreeGrafter"/>
</dbReference>
<feature type="non-terminal residue" evidence="7">
    <location>
        <position position="1"/>
    </location>
</feature>
<dbReference type="SUPFAM" id="SSF52799">
    <property type="entry name" value="(Phosphotyrosine protein) phosphatases II"/>
    <property type="match status" value="1"/>
</dbReference>
<name>A0A1D2VS21_9ASCO</name>
<keyword evidence="3" id="KW-0378">Hydrolase</keyword>
<reference evidence="8" key="1">
    <citation type="submission" date="2016-05" db="EMBL/GenBank/DDBJ databases">
        <title>Comparative genomics of biotechnologically important yeasts.</title>
        <authorList>
            <consortium name="DOE Joint Genome Institute"/>
            <person name="Riley R."/>
            <person name="Haridas S."/>
            <person name="Wolfe K.H."/>
            <person name="Lopes M.R."/>
            <person name="Hittinger C.T."/>
            <person name="Goker M."/>
            <person name="Salamov A."/>
            <person name="Wisecaver J."/>
            <person name="Long T.M."/>
            <person name="Aerts A.L."/>
            <person name="Barry K."/>
            <person name="Choi C."/>
            <person name="Clum A."/>
            <person name="Coughlan A.Y."/>
            <person name="Deshpande S."/>
            <person name="Douglass A.P."/>
            <person name="Hanson S.J."/>
            <person name="Klenk H.-P."/>
            <person name="Labutti K."/>
            <person name="Lapidus A."/>
            <person name="Lindquist E."/>
            <person name="Lipzen A."/>
            <person name="Meier-Kolthoff J.P."/>
            <person name="Ohm R.A."/>
            <person name="Otillar R.P."/>
            <person name="Pangilinan J."/>
            <person name="Peng Y."/>
            <person name="Rokas A."/>
            <person name="Rosa C.A."/>
            <person name="Scheuner C."/>
            <person name="Sibirny A.A."/>
            <person name="Slot J.C."/>
            <person name="Stielow J.B."/>
            <person name="Sun H."/>
            <person name="Kurtzman C.P."/>
            <person name="Blackwell M."/>
            <person name="Grigoriev I.V."/>
            <person name="Jeffries T.W."/>
        </authorList>
    </citation>
    <scope>NUCLEOTIDE SEQUENCE [LARGE SCALE GENOMIC DNA]</scope>
    <source>
        <strain evidence="8">DSM 1968</strain>
    </source>
</reference>
<dbReference type="GO" id="GO:0017017">
    <property type="term" value="F:MAP kinase tyrosine/serine/threonine phosphatase activity"/>
    <property type="evidence" value="ECO:0007669"/>
    <property type="project" value="TreeGrafter"/>
</dbReference>
<organism evidence="7 8">
    <name type="scientific">Ascoidea rubescens DSM 1968</name>
    <dbReference type="NCBI Taxonomy" id="1344418"/>
    <lineage>
        <taxon>Eukaryota</taxon>
        <taxon>Fungi</taxon>
        <taxon>Dikarya</taxon>
        <taxon>Ascomycota</taxon>
        <taxon>Saccharomycotina</taxon>
        <taxon>Saccharomycetes</taxon>
        <taxon>Ascoideaceae</taxon>
        <taxon>Ascoidea</taxon>
    </lineage>
</organism>
<feature type="domain" description="Tyrosine specific protein phosphatases" evidence="6">
    <location>
        <begin position="58"/>
        <end position="114"/>
    </location>
</feature>
<dbReference type="PANTHER" id="PTHR10159:SF519">
    <property type="entry name" value="DUAL SPECIFICITY PROTEIN PHOSPHATASE MPK3"/>
    <property type="match status" value="1"/>
</dbReference>
<gene>
    <name evidence="7" type="ORF">ASCRUDRAFT_22110</name>
</gene>
<dbReference type="FunCoup" id="A0A1D2VS21">
    <property type="interactions" value="457"/>
</dbReference>
<dbReference type="GO" id="GO:0043409">
    <property type="term" value="P:negative regulation of MAPK cascade"/>
    <property type="evidence" value="ECO:0007669"/>
    <property type="project" value="TreeGrafter"/>
</dbReference>
<dbReference type="RefSeq" id="XP_020050708.1">
    <property type="nucleotide sequence ID" value="XM_020189728.1"/>
</dbReference>
<dbReference type="CDD" id="cd14521">
    <property type="entry name" value="DSP_fungal_SDP1-like"/>
    <property type="match status" value="1"/>
</dbReference>
<evidence type="ECO:0000256" key="4">
    <source>
        <dbReference type="ARBA" id="ARBA00022912"/>
    </source>
</evidence>
<evidence type="ECO:0000256" key="3">
    <source>
        <dbReference type="ARBA" id="ARBA00022801"/>
    </source>
</evidence>
<evidence type="ECO:0000259" key="6">
    <source>
        <dbReference type="PROSITE" id="PS50056"/>
    </source>
</evidence>
<accession>A0A1D2VS21</accession>
<dbReference type="InParanoid" id="A0A1D2VS21"/>
<evidence type="ECO:0000256" key="2">
    <source>
        <dbReference type="ARBA" id="ARBA00013064"/>
    </source>
</evidence>
<sequence length="131" mass="15203">YPNGPICIEPNLYLYSEPTLSQLNQFDVIINVAKEVKTHTRLPEYIYMPWTHTSQLCPDFPQLTKLIESNLNKNLRILIHCQCGVSRSASLVVAYIMKLKNLKFSDAYCFVKEKASEICPNMTLLYELIEW</sequence>
<dbReference type="PROSITE" id="PS50056">
    <property type="entry name" value="TYR_PHOSPHATASE_2"/>
    <property type="match status" value="1"/>
</dbReference>
<dbReference type="PROSITE" id="PS00383">
    <property type="entry name" value="TYR_PHOSPHATASE_1"/>
    <property type="match status" value="1"/>
</dbReference>
<protein>
    <recommendedName>
        <fullName evidence="2">protein-tyrosine-phosphatase</fullName>
        <ecNumber evidence="2">3.1.3.48</ecNumber>
    </recommendedName>
</protein>
<proteinExistence type="inferred from homology"/>
<dbReference type="EC" id="3.1.3.48" evidence="2"/>
<feature type="domain" description="Tyrosine-protein phosphatase" evidence="5">
    <location>
        <begin position="4"/>
        <end position="131"/>
    </location>
</feature>
<comment type="similarity">
    <text evidence="1">Belongs to the protein-tyrosine phosphatase family. Non-receptor class dual specificity subfamily.</text>
</comment>
<evidence type="ECO:0000259" key="5">
    <source>
        <dbReference type="PROSITE" id="PS50054"/>
    </source>
</evidence>
<dbReference type="AlphaFoldDB" id="A0A1D2VS21"/>
<dbReference type="GeneID" id="30963364"/>
<dbReference type="GO" id="GO:0033550">
    <property type="term" value="F:MAP kinase tyrosine phosphatase activity"/>
    <property type="evidence" value="ECO:0007669"/>
    <property type="project" value="TreeGrafter"/>
</dbReference>
<dbReference type="EMBL" id="KV454475">
    <property type="protein sequence ID" value="ODV64401.1"/>
    <property type="molecule type" value="Genomic_DNA"/>
</dbReference>
<dbReference type="InterPro" id="IPR020422">
    <property type="entry name" value="TYR_PHOSPHATASE_DUAL_dom"/>
</dbReference>
<evidence type="ECO:0000313" key="7">
    <source>
        <dbReference type="EMBL" id="ODV64401.1"/>
    </source>
</evidence>
<dbReference type="InterPro" id="IPR029021">
    <property type="entry name" value="Prot-tyrosine_phosphatase-like"/>
</dbReference>
<keyword evidence="4" id="KW-0904">Protein phosphatase</keyword>
<dbReference type="PANTHER" id="PTHR10159">
    <property type="entry name" value="DUAL SPECIFICITY PROTEIN PHOSPHATASE"/>
    <property type="match status" value="1"/>
</dbReference>
<dbReference type="OrthoDB" id="426001at2759"/>
<dbReference type="PROSITE" id="PS50054">
    <property type="entry name" value="TYR_PHOSPHATASE_DUAL"/>
    <property type="match status" value="1"/>
</dbReference>
<feature type="non-terminal residue" evidence="7">
    <location>
        <position position="131"/>
    </location>
</feature>
<evidence type="ECO:0000256" key="1">
    <source>
        <dbReference type="ARBA" id="ARBA00008601"/>
    </source>
</evidence>
<dbReference type="InterPro" id="IPR000340">
    <property type="entry name" value="Dual-sp_phosphatase_cat-dom"/>
</dbReference>
<dbReference type="Gene3D" id="3.90.190.10">
    <property type="entry name" value="Protein tyrosine phosphatase superfamily"/>
    <property type="match status" value="1"/>
</dbReference>
<dbReference type="STRING" id="1344418.A0A1D2VS21"/>
<dbReference type="SMART" id="SM00195">
    <property type="entry name" value="DSPc"/>
    <property type="match status" value="1"/>
</dbReference>
<dbReference type="Pfam" id="PF00782">
    <property type="entry name" value="DSPc"/>
    <property type="match status" value="1"/>
</dbReference>
<dbReference type="InterPro" id="IPR000387">
    <property type="entry name" value="Tyr_Pase_dom"/>
</dbReference>
<dbReference type="GO" id="GO:0005829">
    <property type="term" value="C:cytosol"/>
    <property type="evidence" value="ECO:0007669"/>
    <property type="project" value="TreeGrafter"/>
</dbReference>